<dbReference type="RefSeq" id="WP_067605687.1">
    <property type="nucleotide sequence ID" value="NZ_LXEY01000018.1"/>
</dbReference>
<comment type="cofactor">
    <cofactor evidence="3">
        <name>Mg(2+)</name>
        <dbReference type="ChEBI" id="CHEBI:18420"/>
    </cofactor>
</comment>
<evidence type="ECO:0000256" key="14">
    <source>
        <dbReference type="ARBA" id="ARBA00023134"/>
    </source>
</evidence>
<dbReference type="FunFam" id="3.40.50.10990:FF:000001">
    <property type="entry name" value="Riboflavin biosynthesis protein RibBA"/>
    <property type="match status" value="1"/>
</dbReference>
<dbReference type="InterPro" id="IPR036144">
    <property type="entry name" value="RibA-like_sf"/>
</dbReference>
<dbReference type="GO" id="GO:0003935">
    <property type="term" value="F:GTP cyclohydrolase II activity"/>
    <property type="evidence" value="ECO:0007669"/>
    <property type="project" value="UniProtKB-UniRule"/>
</dbReference>
<evidence type="ECO:0000256" key="12">
    <source>
        <dbReference type="ARBA" id="ARBA00022833"/>
    </source>
</evidence>
<dbReference type="EMBL" id="LXEY01000018">
    <property type="protein sequence ID" value="OAV60857.1"/>
    <property type="molecule type" value="Genomic_DNA"/>
</dbReference>
<evidence type="ECO:0000256" key="1">
    <source>
        <dbReference type="ARBA" id="ARBA00000141"/>
    </source>
</evidence>
<dbReference type="STRING" id="1837282.A6F49_10235"/>
<keyword evidence="14 20" id="KW-0342">GTP-binding</keyword>
<evidence type="ECO:0000256" key="11">
    <source>
        <dbReference type="ARBA" id="ARBA00022801"/>
    </source>
</evidence>
<comment type="caution">
    <text evidence="22">The sequence shown here is derived from an EMBL/GenBank/DDBJ whole genome shotgun (WGS) entry which is preliminary data.</text>
</comment>
<feature type="binding site" evidence="20">
    <location>
        <begin position="264"/>
        <end position="268"/>
    </location>
    <ligand>
        <name>GTP</name>
        <dbReference type="ChEBI" id="CHEBI:37565"/>
    </ligand>
</feature>
<comment type="catalytic activity">
    <reaction evidence="1">
        <text>D-ribulose 5-phosphate = (2S)-2-hydroxy-3-oxobutyl phosphate + formate + H(+)</text>
        <dbReference type="Rhea" id="RHEA:18457"/>
        <dbReference type="ChEBI" id="CHEBI:15378"/>
        <dbReference type="ChEBI" id="CHEBI:15740"/>
        <dbReference type="ChEBI" id="CHEBI:58121"/>
        <dbReference type="ChEBI" id="CHEBI:58830"/>
        <dbReference type="EC" id="4.1.99.12"/>
    </reaction>
</comment>
<evidence type="ECO:0000256" key="16">
    <source>
        <dbReference type="ARBA" id="ARBA00023239"/>
    </source>
</evidence>
<comment type="cofactor">
    <cofactor evidence="2">
        <name>Mn(2+)</name>
        <dbReference type="ChEBI" id="CHEBI:29035"/>
    </cofactor>
</comment>
<protein>
    <recommendedName>
        <fullName evidence="20">GTP cyclohydrolase-2</fullName>
        <ecNumber evidence="20">3.5.4.25</ecNumber>
    </recommendedName>
    <alternativeName>
        <fullName evidence="20">GTP cyclohydrolase II</fullName>
    </alternativeName>
</protein>
<feature type="binding site" evidence="20">
    <location>
        <position position="364"/>
    </location>
    <ligand>
        <name>GTP</name>
        <dbReference type="ChEBI" id="CHEBI:37565"/>
    </ligand>
</feature>
<evidence type="ECO:0000256" key="18">
    <source>
        <dbReference type="ARBA" id="ARBA00043932"/>
    </source>
</evidence>
<feature type="active site" description="Nucleophile" evidence="20">
    <location>
        <position position="343"/>
    </location>
</feature>
<dbReference type="Gene3D" id="3.90.870.10">
    <property type="entry name" value="DHBP synthase"/>
    <property type="match status" value="1"/>
</dbReference>
<evidence type="ECO:0000259" key="21">
    <source>
        <dbReference type="Pfam" id="PF00925"/>
    </source>
</evidence>
<dbReference type="EC" id="3.5.4.25" evidence="20"/>
<evidence type="ECO:0000256" key="9">
    <source>
        <dbReference type="ARBA" id="ARBA00022723"/>
    </source>
</evidence>
<dbReference type="NCBIfam" id="TIGR00505">
    <property type="entry name" value="ribA"/>
    <property type="match status" value="1"/>
</dbReference>
<comment type="cofactor">
    <cofactor evidence="20">
        <name>Zn(2+)</name>
        <dbReference type="ChEBI" id="CHEBI:29105"/>
    </cofactor>
    <text evidence="20">Binds 1 zinc ion per subunit.</text>
</comment>
<dbReference type="AlphaFoldDB" id="A0A1B7LZB5"/>
<feature type="domain" description="GTP cyclohydrolase II" evidence="21">
    <location>
        <begin position="220"/>
        <end position="384"/>
    </location>
</feature>
<dbReference type="GO" id="GO:0008270">
    <property type="term" value="F:zinc ion binding"/>
    <property type="evidence" value="ECO:0007669"/>
    <property type="project" value="UniProtKB-UniRule"/>
</dbReference>
<feature type="binding site" evidence="20">
    <location>
        <position position="282"/>
    </location>
    <ligand>
        <name>Zn(2+)</name>
        <dbReference type="ChEBI" id="CHEBI:29105"/>
        <note>catalytic</note>
    </ligand>
</feature>
<dbReference type="Pfam" id="PF00926">
    <property type="entry name" value="DHBP_synthase"/>
    <property type="match status" value="1"/>
</dbReference>
<comment type="similarity">
    <text evidence="7">In the N-terminal section; belongs to the DHBP synthase family.</text>
</comment>
<dbReference type="InterPro" id="IPR032677">
    <property type="entry name" value="GTP_cyclohydro_II"/>
</dbReference>
<sequence length="414" mass="43907">MKLDTIDAAIAAIAAGQPVIVADDEDRENEGDLILSAQLATTETIAFMVEHSSGLLCAPMSDEIADRLELPMMVTNNQDVRQTAYTVTVDAAQGVTTGISAADRAHTVNLLAGEHTAPGDLNRPGHILPLRAVSGGVRQRPGHTEAAVELMHLAGLAPVGVIAEIVADDGDMMRLPGLIEMGADQNIPVITIEALIASLNDHHPETAPATITHRHVSQRAEALVPTEFGPLTMKVYRDRKAGVEHLALIGPETTLATPEPTVVRVHSECLTGEAFGSQKCECGAQLDASLEHIGTHGGIVIYLRGQEGRGIGLGNKIRAYQLQSTGLDTIEANEHLGLPIDARSYTAAAEILDSLGIHNVKLMTNNPDKVTQLEANGITVTERIGLVVGQHPENLGYLATKATKLDHVIPTQNL</sequence>
<evidence type="ECO:0000256" key="8">
    <source>
        <dbReference type="ARBA" id="ARBA00022619"/>
    </source>
</evidence>
<dbReference type="InterPro" id="IPR000926">
    <property type="entry name" value="RibA"/>
</dbReference>
<evidence type="ECO:0000256" key="5">
    <source>
        <dbReference type="ARBA" id="ARBA00004853"/>
    </source>
</evidence>
<dbReference type="UniPathway" id="UPA00275">
    <property type="reaction ID" value="UER00399"/>
</dbReference>
<evidence type="ECO:0000313" key="22">
    <source>
        <dbReference type="EMBL" id="OAV60857.1"/>
    </source>
</evidence>
<proteinExistence type="inferred from homology"/>
<feature type="active site" description="Proton acceptor" evidence="20">
    <location>
        <position position="341"/>
    </location>
</feature>
<dbReference type="GO" id="GO:0009231">
    <property type="term" value="P:riboflavin biosynthetic process"/>
    <property type="evidence" value="ECO:0007669"/>
    <property type="project" value="UniProtKB-UniRule"/>
</dbReference>
<dbReference type="FunFam" id="3.90.870.10:FF:000001">
    <property type="entry name" value="Riboflavin biosynthesis protein RibBA"/>
    <property type="match status" value="1"/>
</dbReference>
<dbReference type="PANTHER" id="PTHR21327">
    <property type="entry name" value="GTP CYCLOHYDROLASE II-RELATED"/>
    <property type="match status" value="1"/>
</dbReference>
<dbReference type="Proteomes" id="UP000078292">
    <property type="component" value="Unassembled WGS sequence"/>
</dbReference>
<dbReference type="SUPFAM" id="SSF142695">
    <property type="entry name" value="RibA-like"/>
    <property type="match status" value="1"/>
</dbReference>
<feature type="binding site" evidence="20">
    <location>
        <position position="285"/>
    </location>
    <ligand>
        <name>GTP</name>
        <dbReference type="ChEBI" id="CHEBI:37565"/>
    </ligand>
</feature>
<reference evidence="22 23" key="1">
    <citation type="submission" date="2016-04" db="EMBL/GenBank/DDBJ databases">
        <title>First whole genome shotgun sequence of the bacterium Enteractinococcus sp. strain UASWS1574.</title>
        <authorList>
            <person name="Crovadore J."/>
            <person name="Chablais R."/>
            <person name="Lefort F."/>
        </authorList>
    </citation>
    <scope>NUCLEOTIDE SEQUENCE [LARGE SCALE GENOMIC DNA]</scope>
    <source>
        <strain evidence="22 23">UASWS1574</strain>
    </source>
</reference>
<comment type="pathway">
    <text evidence="5 20">Cofactor biosynthesis; riboflavin biosynthesis; 5-amino-6-(D-ribitylamino)uracil from GTP: step 1/4.</text>
</comment>
<evidence type="ECO:0000256" key="15">
    <source>
        <dbReference type="ARBA" id="ARBA00023211"/>
    </source>
</evidence>
<evidence type="ECO:0000256" key="13">
    <source>
        <dbReference type="ARBA" id="ARBA00022842"/>
    </source>
</evidence>
<dbReference type="InterPro" id="IPR017945">
    <property type="entry name" value="DHBP_synth_RibB-like_a/b_dom"/>
</dbReference>
<evidence type="ECO:0000256" key="20">
    <source>
        <dbReference type="HAMAP-Rule" id="MF_00179"/>
    </source>
</evidence>
<organism evidence="22 23">
    <name type="scientific">Enteractinococcus helveticum</name>
    <dbReference type="NCBI Taxonomy" id="1837282"/>
    <lineage>
        <taxon>Bacteria</taxon>
        <taxon>Bacillati</taxon>
        <taxon>Actinomycetota</taxon>
        <taxon>Actinomycetes</taxon>
        <taxon>Micrococcales</taxon>
        <taxon>Micrococcaceae</taxon>
    </lineage>
</organism>
<feature type="binding site" evidence="20">
    <location>
        <position position="269"/>
    </location>
    <ligand>
        <name>Zn(2+)</name>
        <dbReference type="ChEBI" id="CHEBI:29105"/>
        <note>catalytic</note>
    </ligand>
</feature>
<keyword evidence="16" id="KW-0456">Lyase</keyword>
<evidence type="ECO:0000256" key="2">
    <source>
        <dbReference type="ARBA" id="ARBA00001936"/>
    </source>
</evidence>
<keyword evidence="8 20" id="KW-0686">Riboflavin biosynthesis</keyword>
<dbReference type="HAMAP" id="MF_00179">
    <property type="entry name" value="RibA"/>
    <property type="match status" value="1"/>
</dbReference>
<keyword evidence="15" id="KW-0464">Manganese</keyword>
<evidence type="ECO:0000256" key="7">
    <source>
        <dbReference type="ARBA" id="ARBA00005520"/>
    </source>
</evidence>
<comment type="catalytic activity">
    <reaction evidence="19 20">
        <text>GTP + 4 H2O = 2,5-diamino-6-hydroxy-4-(5-phosphoribosylamino)-pyrimidine + formate + 2 phosphate + 3 H(+)</text>
        <dbReference type="Rhea" id="RHEA:23704"/>
        <dbReference type="ChEBI" id="CHEBI:15377"/>
        <dbReference type="ChEBI" id="CHEBI:15378"/>
        <dbReference type="ChEBI" id="CHEBI:15740"/>
        <dbReference type="ChEBI" id="CHEBI:37565"/>
        <dbReference type="ChEBI" id="CHEBI:43474"/>
        <dbReference type="ChEBI" id="CHEBI:58614"/>
        <dbReference type="EC" id="3.5.4.25"/>
    </reaction>
</comment>
<dbReference type="PANTHER" id="PTHR21327:SF18">
    <property type="entry name" value="3,4-DIHYDROXY-2-BUTANONE 4-PHOSPHATE SYNTHASE"/>
    <property type="match status" value="1"/>
</dbReference>
<evidence type="ECO:0000256" key="17">
    <source>
        <dbReference type="ARBA" id="ARBA00023268"/>
    </source>
</evidence>
<evidence type="ECO:0000256" key="10">
    <source>
        <dbReference type="ARBA" id="ARBA00022741"/>
    </source>
</evidence>
<dbReference type="CDD" id="cd00641">
    <property type="entry name" value="GTP_cyclohydro2"/>
    <property type="match status" value="1"/>
</dbReference>
<comment type="similarity">
    <text evidence="20">Belongs to the GTP cyclohydrolase II family.</text>
</comment>
<evidence type="ECO:0000256" key="6">
    <source>
        <dbReference type="ARBA" id="ARBA00004904"/>
    </source>
</evidence>
<dbReference type="SUPFAM" id="SSF55821">
    <property type="entry name" value="YrdC/RibB"/>
    <property type="match status" value="1"/>
</dbReference>
<keyword evidence="13" id="KW-0460">Magnesium</keyword>
<name>A0A1B7LZB5_9MICC</name>
<dbReference type="GO" id="GO:0005525">
    <property type="term" value="F:GTP binding"/>
    <property type="evidence" value="ECO:0007669"/>
    <property type="project" value="UniProtKB-KW"/>
</dbReference>
<feature type="binding site" evidence="20">
    <location>
        <position position="329"/>
    </location>
    <ligand>
        <name>GTP</name>
        <dbReference type="ChEBI" id="CHEBI:37565"/>
    </ligand>
</feature>
<gene>
    <name evidence="20" type="primary">ribA</name>
    <name evidence="22" type="ORF">A6F49_10235</name>
</gene>
<dbReference type="GO" id="GO:0005829">
    <property type="term" value="C:cytosol"/>
    <property type="evidence" value="ECO:0007669"/>
    <property type="project" value="TreeGrafter"/>
</dbReference>
<feature type="binding site" evidence="20">
    <location>
        <position position="280"/>
    </location>
    <ligand>
        <name>Zn(2+)</name>
        <dbReference type="ChEBI" id="CHEBI:29105"/>
        <note>catalytic</note>
    </ligand>
</feature>
<keyword evidence="17" id="KW-0511">Multifunctional enzyme</keyword>
<dbReference type="Pfam" id="PF00925">
    <property type="entry name" value="GTP_cyclohydro2"/>
    <property type="match status" value="1"/>
</dbReference>
<accession>A0A1B7LZB5</accession>
<comment type="function">
    <text evidence="18 20">Catalyzes the conversion of GTP to 2,5-diamino-6-ribosylamino-4(3H)-pyrimidinone 5'-phosphate (DARP), formate and pyrophosphate.</text>
</comment>
<comment type="pathway">
    <text evidence="6">Cofactor biosynthesis; riboflavin biosynthesis; 2-hydroxy-3-oxobutyl phosphate from D-ribulose 5-phosphate: step 1/1.</text>
</comment>
<dbReference type="InterPro" id="IPR000422">
    <property type="entry name" value="DHBP_synthase_RibB"/>
</dbReference>
<keyword evidence="12 20" id="KW-0862">Zinc</keyword>
<evidence type="ECO:0000256" key="4">
    <source>
        <dbReference type="ARBA" id="ARBA00002284"/>
    </source>
</evidence>
<keyword evidence="9 20" id="KW-0479">Metal-binding</keyword>
<feature type="binding site" evidence="20">
    <location>
        <begin position="307"/>
        <end position="309"/>
    </location>
    <ligand>
        <name>GTP</name>
        <dbReference type="ChEBI" id="CHEBI:37565"/>
    </ligand>
</feature>
<feature type="binding site" evidence="20">
    <location>
        <position position="369"/>
    </location>
    <ligand>
        <name>GTP</name>
        <dbReference type="ChEBI" id="CHEBI:37565"/>
    </ligand>
</feature>
<comment type="function">
    <text evidence="4">Catalyzes the conversion of D-ribulose 5-phosphate to formate and 3,4-dihydroxy-2-butanone 4-phosphate.</text>
</comment>
<evidence type="ECO:0000256" key="19">
    <source>
        <dbReference type="ARBA" id="ARBA00049295"/>
    </source>
</evidence>
<dbReference type="NCBIfam" id="NF001591">
    <property type="entry name" value="PRK00393.1"/>
    <property type="match status" value="1"/>
</dbReference>
<dbReference type="PIRSF" id="PIRSF001259">
    <property type="entry name" value="RibA"/>
    <property type="match status" value="1"/>
</dbReference>
<keyword evidence="23" id="KW-1185">Reference proteome</keyword>
<dbReference type="NCBIfam" id="TIGR00506">
    <property type="entry name" value="ribB"/>
    <property type="match status" value="1"/>
</dbReference>
<keyword evidence="10 20" id="KW-0547">Nucleotide-binding</keyword>
<dbReference type="Gene3D" id="3.40.50.10990">
    <property type="entry name" value="GTP cyclohydrolase II"/>
    <property type="match status" value="1"/>
</dbReference>
<keyword evidence="11 20" id="KW-0378">Hydrolase</keyword>
<evidence type="ECO:0000313" key="23">
    <source>
        <dbReference type="Proteomes" id="UP000078292"/>
    </source>
</evidence>
<evidence type="ECO:0000256" key="3">
    <source>
        <dbReference type="ARBA" id="ARBA00001946"/>
    </source>
</evidence>
<dbReference type="GO" id="GO:0008686">
    <property type="term" value="F:3,4-dihydroxy-2-butanone-4-phosphate synthase activity"/>
    <property type="evidence" value="ECO:0007669"/>
    <property type="project" value="UniProtKB-EC"/>
</dbReference>
<dbReference type="OrthoDB" id="9793111at2"/>